<evidence type="ECO:0000313" key="1">
    <source>
        <dbReference type="EMBL" id="KRY88212.1"/>
    </source>
</evidence>
<dbReference type="AlphaFoldDB" id="A0A0V1FQ92"/>
<gene>
    <name evidence="1" type="ORF">T4D_12641</name>
</gene>
<keyword evidence="2" id="KW-1185">Reference proteome</keyword>
<dbReference type="Proteomes" id="UP000054995">
    <property type="component" value="Unassembled WGS sequence"/>
</dbReference>
<accession>A0A0V1FQ92</accession>
<dbReference type="EMBL" id="JYDT01000044">
    <property type="protein sequence ID" value="KRY88212.1"/>
    <property type="molecule type" value="Genomic_DNA"/>
</dbReference>
<name>A0A0V1FQ92_TRIPS</name>
<reference evidence="1 2" key="1">
    <citation type="submission" date="2015-01" db="EMBL/GenBank/DDBJ databases">
        <title>Evolution of Trichinella species and genotypes.</title>
        <authorList>
            <person name="Korhonen P.K."/>
            <person name="Edoardo P."/>
            <person name="Giuseppe L.R."/>
            <person name="Gasser R.B."/>
        </authorList>
    </citation>
    <scope>NUCLEOTIDE SEQUENCE [LARGE SCALE GENOMIC DNA]</scope>
    <source>
        <strain evidence="1">ISS470</strain>
    </source>
</reference>
<proteinExistence type="predicted"/>
<organism evidence="1 2">
    <name type="scientific">Trichinella pseudospiralis</name>
    <name type="common">Parasitic roundworm</name>
    <dbReference type="NCBI Taxonomy" id="6337"/>
    <lineage>
        <taxon>Eukaryota</taxon>
        <taxon>Metazoa</taxon>
        <taxon>Ecdysozoa</taxon>
        <taxon>Nematoda</taxon>
        <taxon>Enoplea</taxon>
        <taxon>Dorylaimia</taxon>
        <taxon>Trichinellida</taxon>
        <taxon>Trichinellidae</taxon>
        <taxon>Trichinella</taxon>
    </lineage>
</organism>
<dbReference type="OrthoDB" id="10343389at2759"/>
<sequence length="208" mass="23029">MSCNNTKRPQTVIIFSHEASTRSGAGYIFGNSKLVANRSSLNFGTYKVKHPSIELEASEKALSPTHQRIVPDAFVHLPKDQGKSSHFPLSEVTIVSFADQIWYAKVEWPRPRYGTSQRHESALQSYSQVSLSGLSNVDGFTTLIMVITFDHAAIGRQDHRRRPAGNDAYPAPVCTLMRRSSDLTGKLTTCLTVLAEQACFITAWTVSI</sequence>
<protein>
    <submittedName>
        <fullName evidence="1">Uncharacterized protein</fullName>
    </submittedName>
</protein>
<comment type="caution">
    <text evidence="1">The sequence shown here is derived from an EMBL/GenBank/DDBJ whole genome shotgun (WGS) entry which is preliminary data.</text>
</comment>
<evidence type="ECO:0000313" key="2">
    <source>
        <dbReference type="Proteomes" id="UP000054995"/>
    </source>
</evidence>